<dbReference type="InterPro" id="IPR029056">
    <property type="entry name" value="Ribokinase-like"/>
</dbReference>
<evidence type="ECO:0000256" key="1">
    <source>
        <dbReference type="ARBA" id="ARBA00010688"/>
    </source>
</evidence>
<dbReference type="InterPro" id="IPR050306">
    <property type="entry name" value="PfkB_Carbo_kinase"/>
</dbReference>
<sequence length="306" mass="34176">MRKVIAVGQSCIDIVHVDYKPAMSYVGGRIANMAASLSRAGVPVEYVSECGQDSVGDMIVDFLQSNGVGTKSVDRFTEGLSPISLIFRDAEGRERYSEYVKYPKTRFDILWPKIEEDDIVVFGSYFSIDENVRKPLSEFLAYAQERKALLVYLPGFQPELCSRITRVMPYIFENLEMADIVIARESDMAKIFEKSDSKKCYDEHIRFYSRYFLFSNNQYDISLYADNAEIHRTAEAKPTNALGWNASVCAGFVYGLIQSGIGRESLAEGDWNRVADTAMAFAADSAKSGANVITTAFAGSLGNDMR</sequence>
<dbReference type="Gene3D" id="3.40.1190.20">
    <property type="match status" value="1"/>
</dbReference>
<dbReference type="SUPFAM" id="SSF53613">
    <property type="entry name" value="Ribokinase-like"/>
    <property type="match status" value="1"/>
</dbReference>
<dbReference type="AlphaFoldDB" id="A0A9D1IJX2"/>
<evidence type="ECO:0000259" key="4">
    <source>
        <dbReference type="Pfam" id="PF00294"/>
    </source>
</evidence>
<dbReference type="GO" id="GO:0016301">
    <property type="term" value="F:kinase activity"/>
    <property type="evidence" value="ECO:0007669"/>
    <property type="project" value="UniProtKB-KW"/>
</dbReference>
<evidence type="ECO:0000256" key="3">
    <source>
        <dbReference type="ARBA" id="ARBA00022777"/>
    </source>
</evidence>
<feature type="domain" description="Carbohydrate kinase PfkB" evidence="4">
    <location>
        <begin position="1"/>
        <end position="266"/>
    </location>
</feature>
<evidence type="ECO:0000256" key="2">
    <source>
        <dbReference type="ARBA" id="ARBA00022679"/>
    </source>
</evidence>
<dbReference type="Proteomes" id="UP000824076">
    <property type="component" value="Unassembled WGS sequence"/>
</dbReference>
<dbReference type="PANTHER" id="PTHR43085:SF57">
    <property type="entry name" value="CARBOHYDRATE KINASE PFKB DOMAIN-CONTAINING PROTEIN"/>
    <property type="match status" value="1"/>
</dbReference>
<evidence type="ECO:0000313" key="5">
    <source>
        <dbReference type="EMBL" id="HIU38041.1"/>
    </source>
</evidence>
<evidence type="ECO:0000313" key="6">
    <source>
        <dbReference type="Proteomes" id="UP000824076"/>
    </source>
</evidence>
<protein>
    <recommendedName>
        <fullName evidence="4">Carbohydrate kinase PfkB domain-containing protein</fullName>
    </recommendedName>
</protein>
<dbReference type="EMBL" id="DVMS01000002">
    <property type="protein sequence ID" value="HIU38041.1"/>
    <property type="molecule type" value="Genomic_DNA"/>
</dbReference>
<reference evidence="5" key="1">
    <citation type="submission" date="2020-10" db="EMBL/GenBank/DDBJ databases">
        <authorList>
            <person name="Gilroy R."/>
        </authorList>
    </citation>
    <scope>NUCLEOTIDE SEQUENCE</scope>
    <source>
        <strain evidence="5">17073</strain>
    </source>
</reference>
<comment type="caution">
    <text evidence="5">The sequence shown here is derived from an EMBL/GenBank/DDBJ whole genome shotgun (WGS) entry which is preliminary data.</text>
</comment>
<dbReference type="InterPro" id="IPR011611">
    <property type="entry name" value="PfkB_dom"/>
</dbReference>
<dbReference type="PANTHER" id="PTHR43085">
    <property type="entry name" value="HEXOKINASE FAMILY MEMBER"/>
    <property type="match status" value="1"/>
</dbReference>
<dbReference type="Pfam" id="PF00294">
    <property type="entry name" value="PfkB"/>
    <property type="match status" value="1"/>
</dbReference>
<comment type="similarity">
    <text evidence="1">Belongs to the carbohydrate kinase PfkB family.</text>
</comment>
<gene>
    <name evidence="5" type="ORF">IAD18_00035</name>
</gene>
<keyword evidence="2" id="KW-0808">Transferase</keyword>
<reference evidence="5" key="2">
    <citation type="journal article" date="2021" name="PeerJ">
        <title>Extensive microbial diversity within the chicken gut microbiome revealed by metagenomics and culture.</title>
        <authorList>
            <person name="Gilroy R."/>
            <person name="Ravi A."/>
            <person name="Getino M."/>
            <person name="Pursley I."/>
            <person name="Horton D.L."/>
            <person name="Alikhan N.F."/>
            <person name="Baker D."/>
            <person name="Gharbi K."/>
            <person name="Hall N."/>
            <person name="Watson M."/>
            <person name="Adriaenssens E.M."/>
            <person name="Foster-Nyarko E."/>
            <person name="Jarju S."/>
            <person name="Secka A."/>
            <person name="Antonio M."/>
            <person name="Oren A."/>
            <person name="Chaudhuri R.R."/>
            <person name="La Ragione R."/>
            <person name="Hildebrand F."/>
            <person name="Pallen M.J."/>
        </authorList>
    </citation>
    <scope>NUCLEOTIDE SEQUENCE</scope>
    <source>
        <strain evidence="5">17073</strain>
    </source>
</reference>
<keyword evidence="3" id="KW-0418">Kinase</keyword>
<organism evidence="5 6">
    <name type="scientific">Candidatus Limisoma intestinavium</name>
    <dbReference type="NCBI Taxonomy" id="2840856"/>
    <lineage>
        <taxon>Bacteria</taxon>
        <taxon>Pseudomonadati</taxon>
        <taxon>Bacteroidota</taxon>
        <taxon>Bacteroidia</taxon>
        <taxon>Bacteroidales</taxon>
        <taxon>Candidatus Limisoma</taxon>
    </lineage>
</organism>
<accession>A0A9D1IJX2</accession>
<name>A0A9D1IJX2_9BACT</name>
<proteinExistence type="inferred from homology"/>